<keyword evidence="2" id="KW-1185">Reference proteome</keyword>
<evidence type="ECO:0000313" key="2">
    <source>
        <dbReference type="Proteomes" id="UP000649617"/>
    </source>
</evidence>
<feature type="non-terminal residue" evidence="1">
    <location>
        <position position="417"/>
    </location>
</feature>
<dbReference type="AlphaFoldDB" id="A0A812SNG5"/>
<evidence type="ECO:0000313" key="1">
    <source>
        <dbReference type="EMBL" id="CAE7487710.1"/>
    </source>
</evidence>
<dbReference type="EMBL" id="CAJNIZ010025883">
    <property type="protein sequence ID" value="CAE7487710.1"/>
    <property type="molecule type" value="Genomic_DNA"/>
</dbReference>
<proteinExistence type="predicted"/>
<reference evidence="1" key="1">
    <citation type="submission" date="2021-02" db="EMBL/GenBank/DDBJ databases">
        <authorList>
            <person name="Dougan E. K."/>
            <person name="Rhodes N."/>
            <person name="Thang M."/>
            <person name="Chan C."/>
        </authorList>
    </citation>
    <scope>NUCLEOTIDE SEQUENCE</scope>
</reference>
<organism evidence="1 2">
    <name type="scientific">Symbiodinium pilosum</name>
    <name type="common">Dinoflagellate</name>
    <dbReference type="NCBI Taxonomy" id="2952"/>
    <lineage>
        <taxon>Eukaryota</taxon>
        <taxon>Sar</taxon>
        <taxon>Alveolata</taxon>
        <taxon>Dinophyceae</taxon>
        <taxon>Suessiales</taxon>
        <taxon>Symbiodiniaceae</taxon>
        <taxon>Symbiodinium</taxon>
    </lineage>
</organism>
<comment type="caution">
    <text evidence="1">The sequence shown here is derived from an EMBL/GenBank/DDBJ whole genome shotgun (WGS) entry which is preliminary data.</text>
</comment>
<protein>
    <submittedName>
        <fullName evidence="1">Uncharacterized protein</fullName>
    </submittedName>
</protein>
<name>A0A812SNG5_SYMPI</name>
<accession>A0A812SNG5</accession>
<gene>
    <name evidence="1" type="ORF">SPIL2461_LOCUS12531</name>
</gene>
<sequence>AAALGSEYLWFTLTCIRSTLVNELGGMTAVFRQISDVFCRSPVFSKGLPINIHGRPGGLLFFSRIASTISDEAAIKAALANKGASGLVFCCLCQNCVDHKNAVAEAGEGMVSSLETDIASFAFTPQILYVLTAFGFNHRPDGLLSHPAFGAEVITTVTFDWFHIYCVHGVANICTGQMLDALRSGGWTHQQVDDFVSSFHWPHRLSGAAPKNLLQKRSVGDRLTGSASECLNFVVALRVFLVLFVMPACPENMRAKCNAWLQLAKVLDMLAVVNSGKITPVTLQAQIKAHLDATLQVYGSEWWIPKCHMALRNEIQQAVGSTGEVLHSSAAVHGGGYKIHMNDVAVIQMGTVVGKVHYDVMLDDHVWTCVSVWQHVHGFMYKVADDQLMLVETMRIRDTCPFSLKDSDAIVVLPARV</sequence>
<dbReference type="Proteomes" id="UP000649617">
    <property type="component" value="Unassembled WGS sequence"/>
</dbReference>